<dbReference type="AlphaFoldDB" id="A0A9W5Y8P7"/>
<comment type="caution">
    <text evidence="9">The sequence shown here is derived from an EMBL/GenBank/DDBJ whole genome shotgun (WGS) entry which is preliminary data.</text>
</comment>
<name>A0A9W5Y8P7_9FIRM</name>
<dbReference type="CDD" id="cd06530">
    <property type="entry name" value="S26_SPase_I"/>
    <property type="match status" value="1"/>
</dbReference>
<evidence type="ECO:0000256" key="1">
    <source>
        <dbReference type="ARBA" id="ARBA00000677"/>
    </source>
</evidence>
<dbReference type="PROSITE" id="PS00760">
    <property type="entry name" value="SPASE_I_2"/>
    <property type="match status" value="1"/>
</dbReference>
<evidence type="ECO:0000259" key="8">
    <source>
        <dbReference type="Pfam" id="PF10502"/>
    </source>
</evidence>
<keyword evidence="5 7" id="KW-0378">Hydrolase</keyword>
<keyword evidence="7" id="KW-1133">Transmembrane helix</keyword>
<dbReference type="RefSeq" id="WP_281811509.1">
    <property type="nucleotide sequence ID" value="NZ_BRLB01000001.1"/>
</dbReference>
<dbReference type="GO" id="GO:0004252">
    <property type="term" value="F:serine-type endopeptidase activity"/>
    <property type="evidence" value="ECO:0007669"/>
    <property type="project" value="InterPro"/>
</dbReference>
<evidence type="ECO:0000256" key="2">
    <source>
        <dbReference type="ARBA" id="ARBA00004401"/>
    </source>
</evidence>
<evidence type="ECO:0000256" key="5">
    <source>
        <dbReference type="ARBA" id="ARBA00022801"/>
    </source>
</evidence>
<keyword evidence="10" id="KW-1185">Reference proteome</keyword>
<dbReference type="GO" id="GO:0009003">
    <property type="term" value="F:signal peptidase activity"/>
    <property type="evidence" value="ECO:0007669"/>
    <property type="project" value="UniProtKB-EC"/>
</dbReference>
<dbReference type="InterPro" id="IPR000223">
    <property type="entry name" value="Pept_S26A_signal_pept_1"/>
</dbReference>
<dbReference type="Proteomes" id="UP001144256">
    <property type="component" value="Unassembled WGS sequence"/>
</dbReference>
<proteinExistence type="inferred from homology"/>
<feature type="active site" evidence="6">
    <location>
        <position position="106"/>
    </location>
</feature>
<protein>
    <recommendedName>
        <fullName evidence="4 7">Signal peptidase I</fullName>
        <ecNumber evidence="4 7">3.4.21.89</ecNumber>
    </recommendedName>
</protein>
<evidence type="ECO:0000256" key="3">
    <source>
        <dbReference type="ARBA" id="ARBA00009370"/>
    </source>
</evidence>
<feature type="transmembrane region" description="Helical" evidence="7">
    <location>
        <begin position="12"/>
        <end position="32"/>
    </location>
</feature>
<keyword evidence="7" id="KW-0645">Protease</keyword>
<evidence type="ECO:0000256" key="7">
    <source>
        <dbReference type="RuleBase" id="RU362042"/>
    </source>
</evidence>
<dbReference type="PANTHER" id="PTHR43390:SF1">
    <property type="entry name" value="CHLOROPLAST PROCESSING PEPTIDASE"/>
    <property type="match status" value="1"/>
</dbReference>
<dbReference type="InterPro" id="IPR019758">
    <property type="entry name" value="Pept_S26A_signal_pept_1_CS"/>
</dbReference>
<comment type="subcellular location">
    <subcellularLocation>
        <location evidence="2">Cell membrane</location>
        <topology evidence="2">Single-pass type II membrane protein</topology>
    </subcellularLocation>
    <subcellularLocation>
        <location evidence="7">Membrane</location>
        <topology evidence="7">Single-pass type II membrane protein</topology>
    </subcellularLocation>
</comment>
<feature type="domain" description="Peptidase S26" evidence="8">
    <location>
        <begin position="10"/>
        <end position="188"/>
    </location>
</feature>
<evidence type="ECO:0000313" key="10">
    <source>
        <dbReference type="Proteomes" id="UP001144256"/>
    </source>
</evidence>
<dbReference type="EC" id="3.4.21.89" evidence="4 7"/>
<evidence type="ECO:0000313" key="9">
    <source>
        <dbReference type="EMBL" id="GKX27818.1"/>
    </source>
</evidence>
<accession>A0A9W5Y8P7</accession>
<dbReference type="SUPFAM" id="SSF51306">
    <property type="entry name" value="LexA/Signal peptidase"/>
    <property type="match status" value="1"/>
</dbReference>
<dbReference type="Pfam" id="PF10502">
    <property type="entry name" value="Peptidase_S26"/>
    <property type="match status" value="1"/>
</dbReference>
<dbReference type="InterPro" id="IPR019757">
    <property type="entry name" value="Pept_S26A_signal_pept_1_Lys-AS"/>
</dbReference>
<evidence type="ECO:0000256" key="6">
    <source>
        <dbReference type="PIRSR" id="PIRSR600223-1"/>
    </source>
</evidence>
<dbReference type="PROSITE" id="PS00761">
    <property type="entry name" value="SPASE_I_3"/>
    <property type="match status" value="1"/>
</dbReference>
<keyword evidence="7" id="KW-0812">Transmembrane</keyword>
<comment type="similarity">
    <text evidence="3 7">Belongs to the peptidase S26 family.</text>
</comment>
<keyword evidence="7" id="KW-0472">Membrane</keyword>
<sequence length="196" mass="22573">MGKKILKELKDIVVFAVIVIISVIVIQSYALASTKVQQHSMENTLKENDFLFAEKLSYIFTEPKFGDIIVFLKDRPEGFWGNPIGICIEDTLGKLQRKHPRMRYVKRVIGVPGDRIDIRNGKVFINDKELEEPYIKGITEKTIIDFPIEVHEGELFVLGDNREHSSDSRDFGCVEIDKVEGQVVIRLWPLNKIRVF</sequence>
<dbReference type="EMBL" id="BRLB01000001">
    <property type="protein sequence ID" value="GKX27818.1"/>
    <property type="molecule type" value="Genomic_DNA"/>
</dbReference>
<evidence type="ECO:0000256" key="4">
    <source>
        <dbReference type="ARBA" id="ARBA00013208"/>
    </source>
</evidence>
<dbReference type="GO" id="GO:0006465">
    <property type="term" value="P:signal peptide processing"/>
    <property type="evidence" value="ECO:0007669"/>
    <property type="project" value="InterPro"/>
</dbReference>
<dbReference type="GO" id="GO:0005886">
    <property type="term" value="C:plasma membrane"/>
    <property type="evidence" value="ECO:0007669"/>
    <property type="project" value="UniProtKB-SubCell"/>
</dbReference>
<dbReference type="NCBIfam" id="TIGR02227">
    <property type="entry name" value="sigpep_I_bact"/>
    <property type="match status" value="1"/>
</dbReference>
<dbReference type="PANTHER" id="PTHR43390">
    <property type="entry name" value="SIGNAL PEPTIDASE I"/>
    <property type="match status" value="1"/>
</dbReference>
<organism evidence="9 10">
    <name type="scientific">Vallitalea longa</name>
    <dbReference type="NCBI Taxonomy" id="2936439"/>
    <lineage>
        <taxon>Bacteria</taxon>
        <taxon>Bacillati</taxon>
        <taxon>Bacillota</taxon>
        <taxon>Clostridia</taxon>
        <taxon>Lachnospirales</taxon>
        <taxon>Vallitaleaceae</taxon>
        <taxon>Vallitalea</taxon>
    </lineage>
</organism>
<comment type="catalytic activity">
    <reaction evidence="1 7">
        <text>Cleavage of hydrophobic, N-terminal signal or leader sequences from secreted and periplasmic proteins.</text>
        <dbReference type="EC" id="3.4.21.89"/>
    </reaction>
</comment>
<feature type="active site" evidence="6">
    <location>
        <position position="40"/>
    </location>
</feature>
<dbReference type="InterPro" id="IPR019533">
    <property type="entry name" value="Peptidase_S26"/>
</dbReference>
<dbReference type="InterPro" id="IPR036286">
    <property type="entry name" value="LexA/Signal_pep-like_sf"/>
</dbReference>
<dbReference type="PRINTS" id="PR00727">
    <property type="entry name" value="LEADERPTASE"/>
</dbReference>
<gene>
    <name evidence="9" type="ORF">SH1V18_02980</name>
</gene>
<dbReference type="Gene3D" id="2.10.109.10">
    <property type="entry name" value="Umud Fragment, subunit A"/>
    <property type="match status" value="1"/>
</dbReference>
<reference evidence="9" key="1">
    <citation type="submission" date="2022-06" db="EMBL/GenBank/DDBJ databases">
        <title>Vallitalea longa sp. nov., an anaerobic bacterium isolated from marine sediment.</title>
        <authorList>
            <person name="Hirano S."/>
            <person name="Terahara T."/>
            <person name="Mori K."/>
            <person name="Hamada M."/>
            <person name="Matsumoto R."/>
            <person name="Kobayashi T."/>
        </authorList>
    </citation>
    <scope>NUCLEOTIDE SEQUENCE</scope>
    <source>
        <strain evidence="9">SH18-1</strain>
    </source>
</reference>